<dbReference type="OrthoDB" id="10249245at2759"/>
<dbReference type="GO" id="GO:0003779">
    <property type="term" value="F:actin binding"/>
    <property type="evidence" value="ECO:0007669"/>
    <property type="project" value="UniProtKB-KW"/>
</dbReference>
<dbReference type="SUPFAM" id="SSF55753">
    <property type="entry name" value="Actin depolymerizing proteins"/>
    <property type="match status" value="1"/>
</dbReference>
<comment type="subcellular location">
    <subcellularLocation>
        <location evidence="1">Nucleus matrix</location>
    </subcellularLocation>
</comment>
<dbReference type="CDD" id="cd11286">
    <property type="entry name" value="ADF_cofilin_like"/>
    <property type="match status" value="1"/>
</dbReference>
<dbReference type="SMART" id="SM00102">
    <property type="entry name" value="ADF"/>
    <property type="match status" value="1"/>
</dbReference>
<dbReference type="OMA" id="LKLCMLY"/>
<dbReference type="AlphaFoldDB" id="A0A1L9WN40"/>
<keyword evidence="4" id="KW-0009">Actin-binding</keyword>
<dbReference type="GO" id="GO:0030042">
    <property type="term" value="P:actin filament depolymerization"/>
    <property type="evidence" value="ECO:0007669"/>
    <property type="project" value="InterPro"/>
</dbReference>
<dbReference type="GO" id="GO:0015629">
    <property type="term" value="C:actin cytoskeleton"/>
    <property type="evidence" value="ECO:0007669"/>
    <property type="project" value="InterPro"/>
</dbReference>
<dbReference type="PANTHER" id="PTHR11913">
    <property type="entry name" value="COFILIN-RELATED"/>
    <property type="match status" value="1"/>
</dbReference>
<dbReference type="STRING" id="690307.A0A1L9WN40"/>
<dbReference type="InterPro" id="IPR002108">
    <property type="entry name" value="ADF-H"/>
</dbReference>
<feature type="domain" description="ADF-H" evidence="6">
    <location>
        <begin position="6"/>
        <end position="146"/>
    </location>
</feature>
<evidence type="ECO:0000256" key="4">
    <source>
        <dbReference type="ARBA" id="ARBA00023203"/>
    </source>
</evidence>
<protein>
    <recommendedName>
        <fullName evidence="3">Cofilin</fullName>
    </recommendedName>
    <alternativeName>
        <fullName evidence="5">Actin-depolymerizing factor 1</fullName>
    </alternativeName>
</protein>
<sequence>MSMPSGVMISDECITASRSLRFGRGPKKPRFVIYKISDDETTVELCEASSEPNYEVFLHSLCGAGDSTAKPMPRYAAYNVEYDLGEDGKRSRLVFISWVPQNTSLKLCMLYATTKEQLRNALDIKLAIHADTPDELEWRSILSVASGGKV</sequence>
<comment type="similarity">
    <text evidence="2">Belongs to the actin-binding proteins ADF family.</text>
</comment>
<dbReference type="EMBL" id="KV878982">
    <property type="protein sequence ID" value="OJJ97566.1"/>
    <property type="molecule type" value="Genomic_DNA"/>
</dbReference>
<dbReference type="RefSeq" id="XP_020053906.1">
    <property type="nucleotide sequence ID" value="XM_020196643.1"/>
</dbReference>
<evidence type="ECO:0000313" key="8">
    <source>
        <dbReference type="Proteomes" id="UP000184546"/>
    </source>
</evidence>
<dbReference type="GeneID" id="30970457"/>
<dbReference type="PROSITE" id="PS51263">
    <property type="entry name" value="ADF_H"/>
    <property type="match status" value="1"/>
</dbReference>
<evidence type="ECO:0000256" key="1">
    <source>
        <dbReference type="ARBA" id="ARBA00004109"/>
    </source>
</evidence>
<evidence type="ECO:0000259" key="6">
    <source>
        <dbReference type="PROSITE" id="PS51263"/>
    </source>
</evidence>
<dbReference type="GO" id="GO:0016363">
    <property type="term" value="C:nuclear matrix"/>
    <property type="evidence" value="ECO:0007669"/>
    <property type="project" value="UniProtKB-SubCell"/>
</dbReference>
<accession>A0A1L9WN40</accession>
<evidence type="ECO:0000256" key="3">
    <source>
        <dbReference type="ARBA" id="ARBA00015630"/>
    </source>
</evidence>
<dbReference type="Gene3D" id="3.40.20.10">
    <property type="entry name" value="Severin"/>
    <property type="match status" value="1"/>
</dbReference>
<name>A0A1L9WN40_ASPA1</name>
<reference evidence="8" key="1">
    <citation type="journal article" date="2017" name="Genome Biol.">
        <title>Comparative genomics reveals high biological diversity and specific adaptations in the industrially and medically important fungal genus Aspergillus.</title>
        <authorList>
            <person name="de Vries R.P."/>
            <person name="Riley R."/>
            <person name="Wiebenga A."/>
            <person name="Aguilar-Osorio G."/>
            <person name="Amillis S."/>
            <person name="Uchima C.A."/>
            <person name="Anderluh G."/>
            <person name="Asadollahi M."/>
            <person name="Askin M."/>
            <person name="Barry K."/>
            <person name="Battaglia E."/>
            <person name="Bayram O."/>
            <person name="Benocci T."/>
            <person name="Braus-Stromeyer S.A."/>
            <person name="Caldana C."/>
            <person name="Canovas D."/>
            <person name="Cerqueira G.C."/>
            <person name="Chen F."/>
            <person name="Chen W."/>
            <person name="Choi C."/>
            <person name="Clum A."/>
            <person name="Dos Santos R.A."/>
            <person name="Damasio A.R."/>
            <person name="Diallinas G."/>
            <person name="Emri T."/>
            <person name="Fekete E."/>
            <person name="Flipphi M."/>
            <person name="Freyberg S."/>
            <person name="Gallo A."/>
            <person name="Gournas C."/>
            <person name="Habgood R."/>
            <person name="Hainaut M."/>
            <person name="Harispe M.L."/>
            <person name="Henrissat B."/>
            <person name="Hilden K.S."/>
            <person name="Hope R."/>
            <person name="Hossain A."/>
            <person name="Karabika E."/>
            <person name="Karaffa L."/>
            <person name="Karanyi Z."/>
            <person name="Krasevec N."/>
            <person name="Kuo A."/>
            <person name="Kusch H."/>
            <person name="LaButti K."/>
            <person name="Lagendijk E.L."/>
            <person name="Lapidus A."/>
            <person name="Levasseur A."/>
            <person name="Lindquist E."/>
            <person name="Lipzen A."/>
            <person name="Logrieco A.F."/>
            <person name="MacCabe A."/>
            <person name="Maekelae M.R."/>
            <person name="Malavazi I."/>
            <person name="Melin P."/>
            <person name="Meyer V."/>
            <person name="Mielnichuk N."/>
            <person name="Miskei M."/>
            <person name="Molnar A.P."/>
            <person name="Mule G."/>
            <person name="Ngan C.Y."/>
            <person name="Orejas M."/>
            <person name="Orosz E."/>
            <person name="Ouedraogo J.P."/>
            <person name="Overkamp K.M."/>
            <person name="Park H.-S."/>
            <person name="Perrone G."/>
            <person name="Piumi F."/>
            <person name="Punt P.J."/>
            <person name="Ram A.F."/>
            <person name="Ramon A."/>
            <person name="Rauscher S."/>
            <person name="Record E."/>
            <person name="Riano-Pachon D.M."/>
            <person name="Robert V."/>
            <person name="Roehrig J."/>
            <person name="Ruller R."/>
            <person name="Salamov A."/>
            <person name="Salih N.S."/>
            <person name="Samson R.A."/>
            <person name="Sandor E."/>
            <person name="Sanguinetti M."/>
            <person name="Schuetze T."/>
            <person name="Sepcic K."/>
            <person name="Shelest E."/>
            <person name="Sherlock G."/>
            <person name="Sophianopoulou V."/>
            <person name="Squina F.M."/>
            <person name="Sun H."/>
            <person name="Susca A."/>
            <person name="Todd R.B."/>
            <person name="Tsang A."/>
            <person name="Unkles S.E."/>
            <person name="van de Wiele N."/>
            <person name="van Rossen-Uffink D."/>
            <person name="Oliveira J.V."/>
            <person name="Vesth T.C."/>
            <person name="Visser J."/>
            <person name="Yu J.-H."/>
            <person name="Zhou M."/>
            <person name="Andersen M.R."/>
            <person name="Archer D.B."/>
            <person name="Baker S.E."/>
            <person name="Benoit I."/>
            <person name="Brakhage A.A."/>
            <person name="Braus G.H."/>
            <person name="Fischer R."/>
            <person name="Frisvad J.C."/>
            <person name="Goldman G.H."/>
            <person name="Houbraken J."/>
            <person name="Oakley B."/>
            <person name="Pocsi I."/>
            <person name="Scazzocchio C."/>
            <person name="Seiboth B."/>
            <person name="vanKuyk P.A."/>
            <person name="Wortman J."/>
            <person name="Dyer P.S."/>
            <person name="Grigoriev I.V."/>
        </authorList>
    </citation>
    <scope>NUCLEOTIDE SEQUENCE [LARGE SCALE GENOMIC DNA]</scope>
    <source>
        <strain evidence="8">ATCC 16872 / CBS 172.66 / WB 5094</strain>
    </source>
</reference>
<evidence type="ECO:0000313" key="7">
    <source>
        <dbReference type="EMBL" id="OJJ97566.1"/>
    </source>
</evidence>
<evidence type="ECO:0000256" key="5">
    <source>
        <dbReference type="ARBA" id="ARBA00032427"/>
    </source>
</evidence>
<organism evidence="7 8">
    <name type="scientific">Aspergillus aculeatus (strain ATCC 16872 / CBS 172.66 / WB 5094)</name>
    <dbReference type="NCBI Taxonomy" id="690307"/>
    <lineage>
        <taxon>Eukaryota</taxon>
        <taxon>Fungi</taxon>
        <taxon>Dikarya</taxon>
        <taxon>Ascomycota</taxon>
        <taxon>Pezizomycotina</taxon>
        <taxon>Eurotiomycetes</taxon>
        <taxon>Eurotiomycetidae</taxon>
        <taxon>Eurotiales</taxon>
        <taxon>Aspergillaceae</taxon>
        <taxon>Aspergillus</taxon>
        <taxon>Aspergillus subgen. Circumdati</taxon>
    </lineage>
</organism>
<dbReference type="InterPro" id="IPR029006">
    <property type="entry name" value="ADF-H/Gelsolin-like_dom_sf"/>
</dbReference>
<evidence type="ECO:0000256" key="2">
    <source>
        <dbReference type="ARBA" id="ARBA00006844"/>
    </source>
</evidence>
<dbReference type="Proteomes" id="UP000184546">
    <property type="component" value="Unassembled WGS sequence"/>
</dbReference>
<dbReference type="VEuPathDB" id="FungiDB:ASPACDRAFT_123476"/>
<dbReference type="Pfam" id="PF00241">
    <property type="entry name" value="Cofilin_ADF"/>
    <property type="match status" value="1"/>
</dbReference>
<keyword evidence="8" id="KW-1185">Reference proteome</keyword>
<dbReference type="InterPro" id="IPR017904">
    <property type="entry name" value="ADF/Cofilin"/>
</dbReference>
<gene>
    <name evidence="7" type="ORF">ASPACDRAFT_123476</name>
</gene>
<proteinExistence type="inferred from homology"/>